<gene>
    <name evidence="2" type="ORF">J2I46_11765</name>
</gene>
<accession>A0ABS3JK32</accession>
<evidence type="ECO:0000259" key="1">
    <source>
        <dbReference type="Pfam" id="PF00535"/>
    </source>
</evidence>
<name>A0ABS3JK32_9BACT</name>
<dbReference type="Gene3D" id="3.90.550.10">
    <property type="entry name" value="Spore Coat Polysaccharide Biosynthesis Protein SpsA, Chain A"/>
    <property type="match status" value="1"/>
</dbReference>
<dbReference type="RefSeq" id="WP_207329239.1">
    <property type="nucleotide sequence ID" value="NZ_JAFMYW010000003.1"/>
</dbReference>
<protein>
    <submittedName>
        <fullName evidence="2">Glycosyltransferase</fullName>
    </submittedName>
</protein>
<keyword evidence="3" id="KW-1185">Reference proteome</keyword>
<evidence type="ECO:0000313" key="2">
    <source>
        <dbReference type="EMBL" id="MBO0949262.1"/>
    </source>
</evidence>
<dbReference type="InterPro" id="IPR029044">
    <property type="entry name" value="Nucleotide-diphossugar_trans"/>
</dbReference>
<sequence length="268" mass="30725">MSADSQQPLISIIITILNGEKTISQCLDSINNQTFVDYEVVLVDGGSTDKTIDLINESSIVSKRVQVIPGVGLYAGLNAGIRMATGRWLYFIGCDDQLYESTTLQKVTDIITVSQPSVQIFVGNVACVKQKNLLRARFGSPYWMRYQVHHQGMFYARSIFANNLYNETMRIASDYEFNLKLALNKVPHQAMDLIICNFGGDGISENQIKRGFREMQLVHKRVFHGVGLRWAMFSYWLQQTIIIIRKRLNLVNLKVRLKRWLRIDMLPR</sequence>
<comment type="caution">
    <text evidence="2">The sequence shown here is derived from an EMBL/GenBank/DDBJ whole genome shotgun (WGS) entry which is preliminary data.</text>
</comment>
<dbReference type="Proteomes" id="UP000664628">
    <property type="component" value="Unassembled WGS sequence"/>
</dbReference>
<dbReference type="InterPro" id="IPR001173">
    <property type="entry name" value="Glyco_trans_2-like"/>
</dbReference>
<feature type="domain" description="Glycosyltransferase 2-like" evidence="1">
    <location>
        <begin position="11"/>
        <end position="132"/>
    </location>
</feature>
<dbReference type="Pfam" id="PF00535">
    <property type="entry name" value="Glycos_transf_2"/>
    <property type="match status" value="1"/>
</dbReference>
<dbReference type="PANTHER" id="PTHR22916">
    <property type="entry name" value="GLYCOSYLTRANSFERASE"/>
    <property type="match status" value="1"/>
</dbReference>
<organism evidence="2 3">
    <name type="scientific">Fibrella forsythiae</name>
    <dbReference type="NCBI Taxonomy" id="2817061"/>
    <lineage>
        <taxon>Bacteria</taxon>
        <taxon>Pseudomonadati</taxon>
        <taxon>Bacteroidota</taxon>
        <taxon>Cytophagia</taxon>
        <taxon>Cytophagales</taxon>
        <taxon>Spirosomataceae</taxon>
        <taxon>Fibrella</taxon>
    </lineage>
</organism>
<dbReference type="SUPFAM" id="SSF53448">
    <property type="entry name" value="Nucleotide-diphospho-sugar transferases"/>
    <property type="match status" value="1"/>
</dbReference>
<dbReference type="PANTHER" id="PTHR22916:SF3">
    <property type="entry name" value="UDP-GLCNAC:BETAGAL BETA-1,3-N-ACETYLGLUCOSAMINYLTRANSFERASE-LIKE PROTEIN 1"/>
    <property type="match status" value="1"/>
</dbReference>
<reference evidence="2 3" key="1">
    <citation type="submission" date="2021-03" db="EMBL/GenBank/DDBJ databases">
        <title>Fibrella sp. HMF5405 genome sequencing and assembly.</title>
        <authorList>
            <person name="Kang H."/>
            <person name="Kim H."/>
            <person name="Bae S."/>
            <person name="Joh K."/>
        </authorList>
    </citation>
    <scope>NUCLEOTIDE SEQUENCE [LARGE SCALE GENOMIC DNA]</scope>
    <source>
        <strain evidence="2 3">HMF5405</strain>
    </source>
</reference>
<dbReference type="EMBL" id="JAFMYW010000003">
    <property type="protein sequence ID" value="MBO0949262.1"/>
    <property type="molecule type" value="Genomic_DNA"/>
</dbReference>
<proteinExistence type="predicted"/>
<evidence type="ECO:0000313" key="3">
    <source>
        <dbReference type="Proteomes" id="UP000664628"/>
    </source>
</evidence>